<dbReference type="Proteomes" id="UP001519460">
    <property type="component" value="Unassembled WGS sequence"/>
</dbReference>
<comment type="caution">
    <text evidence="2">The sequence shown here is derived from an EMBL/GenBank/DDBJ whole genome shotgun (WGS) entry which is preliminary data.</text>
</comment>
<keyword evidence="3" id="KW-1185">Reference proteome</keyword>
<feature type="compositionally biased region" description="Low complexity" evidence="1">
    <location>
        <begin position="66"/>
        <end position="85"/>
    </location>
</feature>
<organism evidence="2 3">
    <name type="scientific">Batillaria attramentaria</name>
    <dbReference type="NCBI Taxonomy" id="370345"/>
    <lineage>
        <taxon>Eukaryota</taxon>
        <taxon>Metazoa</taxon>
        <taxon>Spiralia</taxon>
        <taxon>Lophotrochozoa</taxon>
        <taxon>Mollusca</taxon>
        <taxon>Gastropoda</taxon>
        <taxon>Caenogastropoda</taxon>
        <taxon>Sorbeoconcha</taxon>
        <taxon>Cerithioidea</taxon>
        <taxon>Batillariidae</taxon>
        <taxon>Batillaria</taxon>
    </lineage>
</organism>
<feature type="non-terminal residue" evidence="2">
    <location>
        <position position="1"/>
    </location>
</feature>
<reference evidence="2 3" key="1">
    <citation type="journal article" date="2023" name="Sci. Data">
        <title>Genome assembly of the Korean intertidal mud-creeper Batillaria attramentaria.</title>
        <authorList>
            <person name="Patra A.K."/>
            <person name="Ho P.T."/>
            <person name="Jun S."/>
            <person name="Lee S.J."/>
            <person name="Kim Y."/>
            <person name="Won Y.J."/>
        </authorList>
    </citation>
    <scope>NUCLEOTIDE SEQUENCE [LARGE SCALE GENOMIC DNA]</scope>
    <source>
        <strain evidence="2">Wonlab-2016</strain>
    </source>
</reference>
<name>A0ABD0J3H7_9CAEN</name>
<dbReference type="PANTHER" id="PTHR21223:SF2">
    <property type="entry name" value="CBY1-INTERACTING BAR DOMAIN-CONTAINING PROTEIN HOMOLOG"/>
    <property type="match status" value="1"/>
</dbReference>
<accession>A0ABD0J3H7</accession>
<feature type="region of interest" description="Disordered" evidence="1">
    <location>
        <begin position="44"/>
        <end position="124"/>
    </location>
</feature>
<proteinExistence type="predicted"/>
<feature type="compositionally biased region" description="Polar residues" evidence="1">
    <location>
        <begin position="86"/>
        <end position="108"/>
    </location>
</feature>
<protein>
    <submittedName>
        <fullName evidence="2">Uncharacterized protein</fullName>
    </submittedName>
</protein>
<sequence>NVLTELVKIEMLYHAKALEYLSRCFENTQQISVEADLDEFRAAMMKSSRTGGRKQSDKGQMRLDASTLTSTGSTRRSSDTMTSGTFTSHQSSTLRSRQSPRVRISSQMYRDADGEDSEDYEEDE</sequence>
<evidence type="ECO:0000256" key="1">
    <source>
        <dbReference type="SAM" id="MobiDB-lite"/>
    </source>
</evidence>
<gene>
    <name evidence="2" type="ORF">BaRGS_00039561</name>
</gene>
<evidence type="ECO:0000313" key="2">
    <source>
        <dbReference type="EMBL" id="KAK7454695.1"/>
    </source>
</evidence>
<dbReference type="PANTHER" id="PTHR21223">
    <property type="entry name" value="CBY1-INTERACTING BAR DOMAIN-CONTAINING PROTEIN HOMOLOG"/>
    <property type="match status" value="1"/>
</dbReference>
<dbReference type="EMBL" id="JACVVK020000700">
    <property type="protein sequence ID" value="KAK7454695.1"/>
    <property type="molecule type" value="Genomic_DNA"/>
</dbReference>
<evidence type="ECO:0000313" key="3">
    <source>
        <dbReference type="Proteomes" id="UP001519460"/>
    </source>
</evidence>
<dbReference type="AlphaFoldDB" id="A0ABD0J3H7"/>
<dbReference type="InterPro" id="IPR009602">
    <property type="entry name" value="CBAR/FAM92"/>
</dbReference>
<feature type="compositionally biased region" description="Acidic residues" evidence="1">
    <location>
        <begin position="113"/>
        <end position="124"/>
    </location>
</feature>